<dbReference type="RefSeq" id="WP_340358620.1">
    <property type="nucleotide sequence ID" value="NZ_JBBKZU010000008.1"/>
</dbReference>
<reference evidence="1 2" key="1">
    <citation type="submission" date="2024-03" db="EMBL/GenBank/DDBJ databases">
        <title>Novel species of the genus Variovorax.</title>
        <authorList>
            <person name="Liu Q."/>
            <person name="Xin Y.-H."/>
        </authorList>
    </citation>
    <scope>NUCLEOTIDE SEQUENCE [LARGE SCALE GENOMIC DNA]</scope>
    <source>
        <strain evidence="1 2">KACC 18899</strain>
    </source>
</reference>
<dbReference type="Proteomes" id="UP001365846">
    <property type="component" value="Unassembled WGS sequence"/>
</dbReference>
<evidence type="ECO:0000313" key="2">
    <source>
        <dbReference type="Proteomes" id="UP001365846"/>
    </source>
</evidence>
<organism evidence="1 2">
    <name type="scientific">Variovorax ureilyticus</name>
    <dbReference type="NCBI Taxonomy" id="1836198"/>
    <lineage>
        <taxon>Bacteria</taxon>
        <taxon>Pseudomonadati</taxon>
        <taxon>Pseudomonadota</taxon>
        <taxon>Betaproteobacteria</taxon>
        <taxon>Burkholderiales</taxon>
        <taxon>Comamonadaceae</taxon>
        <taxon>Variovorax</taxon>
    </lineage>
</organism>
<sequence length="299" mass="31051">MNQTPSLADLPITHHFGGGVYSKETRIPAGMIVVQHKHEYDHLSILASGTVELLVDGVRSELTGPACLTIKAGKHGGNGLTINGVAYAIPAAGVTLAPAALSVGTTYYIYAYMNAGTMTLEASTTTHATDTASGMEIKSADASRTLVGMARIVTGPAWVDTAAQRFVLSWFNPRTITAYNTLPSNAGPTSTTTPIELNGGGRVEFLCFANDPCYCSSNFVVITSGSVVAISQVGLDGTSTPITTALGQGFAGGNYANVFPNGPLNPSEGYHYATFVGYNNSAVNSTWQSGSSITVLVRG</sequence>
<dbReference type="EMBL" id="JBBKZU010000008">
    <property type="protein sequence ID" value="MEJ8813384.1"/>
    <property type="molecule type" value="Genomic_DNA"/>
</dbReference>
<accession>A0ABU8VI94</accession>
<name>A0ABU8VI94_9BURK</name>
<keyword evidence="2" id="KW-1185">Reference proteome</keyword>
<comment type="caution">
    <text evidence="1">The sequence shown here is derived from an EMBL/GenBank/DDBJ whole genome shotgun (WGS) entry which is preliminary data.</text>
</comment>
<protein>
    <submittedName>
        <fullName evidence="1">Uncharacterized protein</fullName>
    </submittedName>
</protein>
<evidence type="ECO:0000313" key="1">
    <source>
        <dbReference type="EMBL" id="MEJ8813384.1"/>
    </source>
</evidence>
<proteinExistence type="predicted"/>
<gene>
    <name evidence="1" type="ORF">WKW77_20015</name>
</gene>